<dbReference type="AlphaFoldDB" id="A0AAD8FPG5"/>
<dbReference type="Pfam" id="PF00085">
    <property type="entry name" value="Thioredoxin"/>
    <property type="match status" value="1"/>
</dbReference>
<keyword evidence="1" id="KW-0812">Transmembrane</keyword>
<gene>
    <name evidence="4" type="primary">TXNDC15</name>
    <name evidence="4" type="ORF">AOXY_G38321</name>
</gene>
<feature type="domain" description="Thioredoxin" evidence="3">
    <location>
        <begin position="136"/>
        <end position="220"/>
    </location>
</feature>
<proteinExistence type="predicted"/>
<organism evidence="4 5">
    <name type="scientific">Acipenser oxyrinchus oxyrinchus</name>
    <dbReference type="NCBI Taxonomy" id="40147"/>
    <lineage>
        <taxon>Eukaryota</taxon>
        <taxon>Metazoa</taxon>
        <taxon>Chordata</taxon>
        <taxon>Craniata</taxon>
        <taxon>Vertebrata</taxon>
        <taxon>Euteleostomi</taxon>
        <taxon>Actinopterygii</taxon>
        <taxon>Chondrostei</taxon>
        <taxon>Acipenseriformes</taxon>
        <taxon>Acipenseridae</taxon>
        <taxon>Acipenser</taxon>
    </lineage>
</organism>
<keyword evidence="1" id="KW-0472">Membrane</keyword>
<dbReference type="GO" id="GO:0005929">
    <property type="term" value="C:cilium"/>
    <property type="evidence" value="ECO:0007669"/>
    <property type="project" value="TreeGrafter"/>
</dbReference>
<dbReference type="GO" id="GO:0060271">
    <property type="term" value="P:cilium assembly"/>
    <property type="evidence" value="ECO:0007669"/>
    <property type="project" value="TreeGrafter"/>
</dbReference>
<evidence type="ECO:0000256" key="1">
    <source>
        <dbReference type="SAM" id="Phobius"/>
    </source>
</evidence>
<evidence type="ECO:0000313" key="5">
    <source>
        <dbReference type="Proteomes" id="UP001230051"/>
    </source>
</evidence>
<accession>A0AAD8FPG5</accession>
<dbReference type="EMBL" id="JAGXEW010000957">
    <property type="protein sequence ID" value="KAK1133262.1"/>
    <property type="molecule type" value="Genomic_DNA"/>
</dbReference>
<keyword evidence="5" id="KW-1185">Reference proteome</keyword>
<feature type="signal peptide" evidence="2">
    <location>
        <begin position="1"/>
        <end position="21"/>
    </location>
</feature>
<dbReference type="SUPFAM" id="SSF52833">
    <property type="entry name" value="Thioredoxin-like"/>
    <property type="match status" value="1"/>
</dbReference>
<protein>
    <submittedName>
        <fullName evidence="4">Thioredoxin domain-containing protein 15-like</fullName>
    </submittedName>
</protein>
<reference evidence="4" key="1">
    <citation type="submission" date="2022-02" db="EMBL/GenBank/DDBJ databases">
        <title>Atlantic sturgeon de novo genome assembly.</title>
        <authorList>
            <person name="Stock M."/>
            <person name="Klopp C."/>
            <person name="Guiguen Y."/>
            <person name="Cabau C."/>
            <person name="Parinello H."/>
            <person name="Santidrian Yebra-Pimentel E."/>
            <person name="Kuhl H."/>
            <person name="Dirks R.P."/>
            <person name="Guessner J."/>
            <person name="Wuertz S."/>
            <person name="Du K."/>
            <person name="Schartl M."/>
        </authorList>
    </citation>
    <scope>NUCLEOTIDE SEQUENCE</scope>
    <source>
        <strain evidence="4">STURGEONOMICS-FGT-2020</strain>
        <tissue evidence="4">Whole blood</tissue>
    </source>
</reference>
<feature type="chain" id="PRO_5041924628" evidence="2">
    <location>
        <begin position="22"/>
        <end position="289"/>
    </location>
</feature>
<dbReference type="InterPro" id="IPR042418">
    <property type="entry name" value="TXNDC15"/>
</dbReference>
<name>A0AAD8FPG5_ACIOX</name>
<dbReference type="InterPro" id="IPR036249">
    <property type="entry name" value="Thioredoxin-like_sf"/>
</dbReference>
<dbReference type="InterPro" id="IPR013766">
    <property type="entry name" value="Thioredoxin_domain"/>
</dbReference>
<keyword evidence="2" id="KW-0732">Signal</keyword>
<dbReference type="PANTHER" id="PTHR14684:SF2">
    <property type="entry name" value="THIOREDOXIN DOMAIN-CONTAINING PROTEIN 15"/>
    <property type="match status" value="1"/>
</dbReference>
<evidence type="ECO:0000259" key="3">
    <source>
        <dbReference type="Pfam" id="PF00085"/>
    </source>
</evidence>
<evidence type="ECO:0000256" key="2">
    <source>
        <dbReference type="SAM" id="SignalP"/>
    </source>
</evidence>
<evidence type="ECO:0000313" key="4">
    <source>
        <dbReference type="EMBL" id="KAK1133262.1"/>
    </source>
</evidence>
<keyword evidence="1" id="KW-1133">Transmembrane helix</keyword>
<sequence>MNLAVGIRLFCTLFVPLYAFASSRQILAGTAENEGPAEFPSPEESHLESGLENLPRFVDGDDEQPLFKAQGAVQFKTAEIADAMLGTEQAASSQLGLLSLIPGDAEAESEAGDAATLAVQILNASQDLMEFLNANGSECSLVLFYTTWCHFSATLGPHFNALPRVFPSMHFLALDASQHSSLSTRFGTVAVPNILLFQGVKPMARFNQTERTLGTLKAFIMNQTGVEGKAEEEVTEEDLSGPLPSVPVRSIDWLLVFSIMFITGFVIYAVLRTDSIRWLMPGQEHEHQD</sequence>
<comment type="caution">
    <text evidence="4">The sequence shown here is derived from an EMBL/GenBank/DDBJ whole genome shotgun (WGS) entry which is preliminary data.</text>
</comment>
<dbReference type="Proteomes" id="UP001230051">
    <property type="component" value="Unassembled WGS sequence"/>
</dbReference>
<feature type="transmembrane region" description="Helical" evidence="1">
    <location>
        <begin position="253"/>
        <end position="271"/>
    </location>
</feature>
<dbReference type="Gene3D" id="3.40.30.10">
    <property type="entry name" value="Glutaredoxin"/>
    <property type="match status" value="1"/>
</dbReference>
<dbReference type="PANTHER" id="PTHR14684">
    <property type="entry name" value="THIOREDOXIN DOMAIN-CONTAINING PROTEIN 15"/>
    <property type="match status" value="1"/>
</dbReference>